<dbReference type="EMBL" id="LBFC01000016">
    <property type="protein sequence ID" value="ONN27393.1"/>
    <property type="molecule type" value="Genomic_DNA"/>
</dbReference>
<dbReference type="InterPro" id="IPR019117">
    <property type="entry name" value="CRISPR-assoc_protein_Cmr3"/>
</dbReference>
<evidence type="ECO:0000313" key="1">
    <source>
        <dbReference type="EMBL" id="ONN27393.1"/>
    </source>
</evidence>
<proteinExistence type="predicted"/>
<accession>A0ABX3IHU9</accession>
<dbReference type="InterPro" id="IPR010165">
    <property type="entry name" value="CRISPR-Cmr3_IIIB"/>
</dbReference>
<gene>
    <name evidence="1" type="ORF">XJ44_04190</name>
</gene>
<dbReference type="Gene3D" id="2.60.40.4350">
    <property type="match status" value="1"/>
</dbReference>
<dbReference type="NCBIfam" id="TIGR01888">
    <property type="entry name" value="cas_cmr3"/>
    <property type="match status" value="1"/>
</dbReference>
<comment type="caution">
    <text evidence="1">The sequence shown here is derived from an EMBL/GenBank/DDBJ whole genome shotgun (WGS) entry which is preliminary data.</text>
</comment>
<sequence>MIIEITPLDTLFFRNSKTFFKGEDTWGEGIFPPYPSVIYGALRTLYFANNMDTFEYANKEDDPTKNLKITNIILKNKRDLLFPMPLDCVVSKDSNDKKAIVLDLQDVNNMFFSNYPNLSKILVAKGKVENKKNLYLSDEYFKDYINGKKEIYYSELGIMDEPKIGIARSKETHVSAESALYRIDMKRLNDVSIVVEFEGLSIPKKGILKLGGESKAAEYKVVENNLEKFDVKIDRFFKVVLTTPAIFKKGWIPSFISEENFEYKSENIHLKLLAAVVGRPLIVGGFDMKKRRAKPLYKAVPAGSVYYFELLKGDVKDLIRKFHKKAISEIYQKQGFGISYLAKI</sequence>
<evidence type="ECO:0000313" key="2">
    <source>
        <dbReference type="Proteomes" id="UP000242616"/>
    </source>
</evidence>
<dbReference type="CDD" id="cd09748">
    <property type="entry name" value="Cmr3_III-B"/>
    <property type="match status" value="1"/>
</dbReference>
<organism evidence="1 2">
    <name type="scientific">Thermosipho affectus</name>
    <dbReference type="NCBI Taxonomy" id="660294"/>
    <lineage>
        <taxon>Bacteria</taxon>
        <taxon>Thermotogati</taxon>
        <taxon>Thermotogota</taxon>
        <taxon>Thermotogae</taxon>
        <taxon>Thermotogales</taxon>
        <taxon>Fervidobacteriaceae</taxon>
        <taxon>Thermosipho</taxon>
    </lineage>
</organism>
<dbReference type="Pfam" id="PF09700">
    <property type="entry name" value="Cas_Cmr3"/>
    <property type="match status" value="1"/>
</dbReference>
<protein>
    <recommendedName>
        <fullName evidence="3">Type III-B CRISPR module-associated protein Cmr3</fullName>
    </recommendedName>
</protein>
<dbReference type="RefSeq" id="WP_077198172.1">
    <property type="nucleotide sequence ID" value="NZ_LBFC01000016.1"/>
</dbReference>
<evidence type="ECO:0008006" key="3">
    <source>
        <dbReference type="Google" id="ProtNLM"/>
    </source>
</evidence>
<reference evidence="1 2" key="1">
    <citation type="submission" date="2015-06" db="EMBL/GenBank/DDBJ databases">
        <title>Genome sequencing of Thermotogales isolates from hydrothermal vents.</title>
        <authorList>
            <person name="Haverkamp T.H."/>
            <person name="Kublanov I.V."/>
            <person name="Nesbo C.L."/>
        </authorList>
    </citation>
    <scope>NUCLEOTIDE SEQUENCE [LARGE SCALE GENOMIC DNA]</scope>
    <source>
        <strain evidence="2">ik275mar</strain>
    </source>
</reference>
<dbReference type="Gene3D" id="3.30.70.2940">
    <property type="match status" value="1"/>
</dbReference>
<keyword evidence="2" id="KW-1185">Reference proteome</keyword>
<dbReference type="Proteomes" id="UP000242616">
    <property type="component" value="Unassembled WGS sequence"/>
</dbReference>
<name>A0ABX3IHU9_9BACT</name>